<evidence type="ECO:0000256" key="4">
    <source>
        <dbReference type="ARBA" id="ARBA00023136"/>
    </source>
</evidence>
<dbReference type="GO" id="GO:0016020">
    <property type="term" value="C:membrane"/>
    <property type="evidence" value="ECO:0007669"/>
    <property type="project" value="UniProtKB-SubCell"/>
</dbReference>
<gene>
    <name evidence="6" type="ORF">H7F51_06305</name>
</gene>
<dbReference type="PANTHER" id="PTHR12714">
    <property type="entry name" value="PROTEIN-S ISOPRENYLCYSTEINE O-METHYLTRANSFERASE"/>
    <property type="match status" value="1"/>
</dbReference>
<keyword evidence="4 5" id="KW-0472">Membrane</keyword>
<organism evidence="6 7">
    <name type="scientific">Novosphingobium flavum</name>
    <dbReference type="NCBI Taxonomy" id="1778672"/>
    <lineage>
        <taxon>Bacteria</taxon>
        <taxon>Pseudomonadati</taxon>
        <taxon>Pseudomonadota</taxon>
        <taxon>Alphaproteobacteria</taxon>
        <taxon>Sphingomonadales</taxon>
        <taxon>Sphingomonadaceae</taxon>
        <taxon>Novosphingobium</taxon>
    </lineage>
</organism>
<evidence type="ECO:0000313" key="7">
    <source>
        <dbReference type="Proteomes" id="UP000566813"/>
    </source>
</evidence>
<keyword evidence="7" id="KW-1185">Reference proteome</keyword>
<name>A0A7X1FQK9_9SPHN</name>
<evidence type="ECO:0000256" key="1">
    <source>
        <dbReference type="ARBA" id="ARBA00004141"/>
    </source>
</evidence>
<keyword evidence="6" id="KW-0808">Transferase</keyword>
<dbReference type="GO" id="GO:0004671">
    <property type="term" value="F:protein C-terminal S-isoprenylcysteine carboxyl O-methyltransferase activity"/>
    <property type="evidence" value="ECO:0007669"/>
    <property type="project" value="InterPro"/>
</dbReference>
<dbReference type="Gene3D" id="1.20.120.1630">
    <property type="match status" value="1"/>
</dbReference>
<dbReference type="PANTHER" id="PTHR12714:SF9">
    <property type="entry name" value="PROTEIN-S-ISOPRENYLCYSTEINE O-METHYLTRANSFERASE"/>
    <property type="match status" value="1"/>
</dbReference>
<proteinExistence type="predicted"/>
<reference evidence="6 7" key="1">
    <citation type="submission" date="2020-08" db="EMBL/GenBank/DDBJ databases">
        <title>The genome sequence of type strain Novosphingobium flavum NBRC 111647.</title>
        <authorList>
            <person name="Liu Y."/>
        </authorList>
    </citation>
    <scope>NUCLEOTIDE SEQUENCE [LARGE SCALE GENOMIC DNA]</scope>
    <source>
        <strain evidence="6 7">NBRC 111647</strain>
    </source>
</reference>
<dbReference type="EMBL" id="JACLAW010000004">
    <property type="protein sequence ID" value="MBC2665123.1"/>
    <property type="molecule type" value="Genomic_DNA"/>
</dbReference>
<feature type="transmembrane region" description="Helical" evidence="5">
    <location>
        <begin position="103"/>
        <end position="121"/>
    </location>
</feature>
<comment type="caution">
    <text evidence="6">The sequence shown here is derived from an EMBL/GenBank/DDBJ whole genome shotgun (WGS) entry which is preliminary data.</text>
</comment>
<evidence type="ECO:0000256" key="3">
    <source>
        <dbReference type="ARBA" id="ARBA00022989"/>
    </source>
</evidence>
<dbReference type="RefSeq" id="WP_185663390.1">
    <property type="nucleotide sequence ID" value="NZ_JACLAW010000004.1"/>
</dbReference>
<dbReference type="Pfam" id="PF04140">
    <property type="entry name" value="ICMT"/>
    <property type="match status" value="1"/>
</dbReference>
<dbReference type="AlphaFoldDB" id="A0A7X1FQK9"/>
<comment type="subcellular location">
    <subcellularLocation>
        <location evidence="1">Membrane</location>
        <topology evidence="1">Multi-pass membrane protein</topology>
    </subcellularLocation>
</comment>
<keyword evidence="2 5" id="KW-0812">Transmembrane</keyword>
<evidence type="ECO:0000256" key="2">
    <source>
        <dbReference type="ARBA" id="ARBA00022692"/>
    </source>
</evidence>
<accession>A0A7X1FQK9</accession>
<keyword evidence="6" id="KW-0489">Methyltransferase</keyword>
<sequence length="215" mass="23991">MTATANLTETARPLPFWRRPRVMDRVEQAAIVVLWIFLVQRVEVSGNPYAWLLLVSETAVAVFALIRRPTDKLSMDLGDWLLAITATCAGLLIVPGVTLIPAIAPLGLALAILGNLVQAWAKLVLRRSFGVAPANRGIKISGPYRFVRHPMYAGYALVHLGVMILMFMPINAVIYAIGWWAQILRILAEERLLSQDPAYAEYMTKVRWRLIPGVF</sequence>
<dbReference type="GO" id="GO:0032259">
    <property type="term" value="P:methylation"/>
    <property type="evidence" value="ECO:0007669"/>
    <property type="project" value="UniProtKB-KW"/>
</dbReference>
<feature type="transmembrane region" description="Helical" evidence="5">
    <location>
        <begin position="155"/>
        <end position="181"/>
    </location>
</feature>
<keyword evidence="3 5" id="KW-1133">Transmembrane helix</keyword>
<feature type="transmembrane region" description="Helical" evidence="5">
    <location>
        <begin position="48"/>
        <end position="66"/>
    </location>
</feature>
<dbReference type="InterPro" id="IPR007269">
    <property type="entry name" value="ICMT_MeTrfase"/>
</dbReference>
<protein>
    <submittedName>
        <fullName evidence="6">Isoprenylcysteine carboxylmethyltransferase family protein</fullName>
    </submittedName>
</protein>
<evidence type="ECO:0000313" key="6">
    <source>
        <dbReference type="EMBL" id="MBC2665123.1"/>
    </source>
</evidence>
<dbReference type="Proteomes" id="UP000566813">
    <property type="component" value="Unassembled WGS sequence"/>
</dbReference>
<evidence type="ECO:0000256" key="5">
    <source>
        <dbReference type="SAM" id="Phobius"/>
    </source>
</evidence>